<dbReference type="Proteomes" id="UP000005723">
    <property type="component" value="Unassembled WGS sequence"/>
</dbReference>
<dbReference type="AlphaFoldDB" id="D4E7V6"/>
<sequence length="43" mass="4989">MRTRTALYQNKAEPEKEQTTRQAGQRIWDNAHKKIPLYGGMNG</sequence>
<proteinExistence type="predicted"/>
<evidence type="ECO:0000256" key="1">
    <source>
        <dbReference type="SAM" id="MobiDB-lite"/>
    </source>
</evidence>
<reference evidence="2 3" key="1">
    <citation type="submission" date="2010-01" db="EMBL/GenBank/DDBJ databases">
        <authorList>
            <person name="Muzny D."/>
            <person name="Qin X."/>
            <person name="Deng J."/>
            <person name="Jiang H."/>
            <person name="Liu Y."/>
            <person name="Qu J."/>
            <person name="Song X.-Z."/>
            <person name="Zhang L."/>
            <person name="Thornton R."/>
            <person name="Coyle M."/>
            <person name="Francisco L."/>
            <person name="Jackson L."/>
            <person name="Javaid M."/>
            <person name="Korchina V."/>
            <person name="Kovar C."/>
            <person name="Mata R."/>
            <person name="Mathew T."/>
            <person name="Ngo R."/>
            <person name="Nguyen L."/>
            <person name="Nguyen N."/>
            <person name="Okwuonu G."/>
            <person name="Ongeri F."/>
            <person name="Pham C."/>
            <person name="Simmons D."/>
            <person name="Wilczek-Boney K."/>
            <person name="Hale W."/>
            <person name="Jakkamsetti A."/>
            <person name="Pham P."/>
            <person name="Ruth R."/>
            <person name="San Lucas F."/>
            <person name="Warren J."/>
            <person name="Zhang J."/>
            <person name="Zhao Z."/>
            <person name="Zhou C."/>
            <person name="Zhu D."/>
            <person name="Lee S."/>
            <person name="Bess C."/>
            <person name="Blankenburg K."/>
            <person name="Forbes L."/>
            <person name="Fu Q."/>
            <person name="Gubbala S."/>
            <person name="Hirani K."/>
            <person name="Jayaseelan J.C."/>
            <person name="Lara F."/>
            <person name="Munidasa M."/>
            <person name="Palculict T."/>
            <person name="Patil S."/>
            <person name="Pu L.-L."/>
            <person name="Saada N."/>
            <person name="Tang L."/>
            <person name="Weissenberger G."/>
            <person name="Zhu Y."/>
            <person name="Hemphill L."/>
            <person name="Shang Y."/>
            <person name="Youmans B."/>
            <person name="Ayvaz T."/>
            <person name="Ross M."/>
            <person name="Santibanez J."/>
            <person name="Aqrawi P."/>
            <person name="Gross S."/>
            <person name="Joshi V."/>
            <person name="Fowler G."/>
            <person name="Nazareth L."/>
            <person name="Reid J."/>
            <person name="Worley K."/>
            <person name="Petrosino J."/>
            <person name="Highlander S."/>
            <person name="Gibbs R."/>
        </authorList>
    </citation>
    <scope>NUCLEOTIDE SEQUENCE [LARGE SCALE GENOMIC DNA]</scope>
    <source>
        <strain evidence="2 3">DSM 4582</strain>
    </source>
</reference>
<keyword evidence="3" id="KW-1185">Reference proteome</keyword>
<name>D4E7V6_SEROD</name>
<accession>D4E7V6</accession>
<comment type="caution">
    <text evidence="2">The sequence shown here is derived from an EMBL/GenBank/DDBJ whole genome shotgun (WGS) entry which is preliminary data.</text>
</comment>
<evidence type="ECO:0000313" key="3">
    <source>
        <dbReference type="Proteomes" id="UP000005723"/>
    </source>
</evidence>
<evidence type="ECO:0000313" key="2">
    <source>
        <dbReference type="EMBL" id="EFE94161.1"/>
    </source>
</evidence>
<protein>
    <submittedName>
        <fullName evidence="2">Uncharacterized protein</fullName>
    </submittedName>
</protein>
<dbReference type="EMBL" id="ADBY01000056">
    <property type="protein sequence ID" value="EFE94161.1"/>
    <property type="molecule type" value="Genomic_DNA"/>
</dbReference>
<dbReference type="HOGENOM" id="CLU_3239522_0_0_6"/>
<organism evidence="2 3">
    <name type="scientific">Serratia odorifera DSM 4582</name>
    <dbReference type="NCBI Taxonomy" id="667129"/>
    <lineage>
        <taxon>Bacteria</taxon>
        <taxon>Pseudomonadati</taxon>
        <taxon>Pseudomonadota</taxon>
        <taxon>Gammaproteobacteria</taxon>
        <taxon>Enterobacterales</taxon>
        <taxon>Yersiniaceae</taxon>
        <taxon>Serratia</taxon>
    </lineage>
</organism>
<gene>
    <name evidence="2" type="ORF">HMPREF0758_4256</name>
</gene>
<feature type="region of interest" description="Disordered" evidence="1">
    <location>
        <begin position="1"/>
        <end position="24"/>
    </location>
</feature>